<comment type="caution">
    <text evidence="4">The sequence shown here is derived from an EMBL/GenBank/DDBJ whole genome shotgun (WGS) entry which is preliminary data.</text>
</comment>
<dbReference type="PANTHER" id="PTHR23028:SF131">
    <property type="entry name" value="BLR2367 PROTEIN"/>
    <property type="match status" value="1"/>
</dbReference>
<feature type="transmembrane region" description="Helical" evidence="2">
    <location>
        <begin position="237"/>
        <end position="255"/>
    </location>
</feature>
<feature type="transmembrane region" description="Helical" evidence="2">
    <location>
        <begin position="48"/>
        <end position="68"/>
    </location>
</feature>
<dbReference type="RefSeq" id="WP_229689526.1">
    <property type="nucleotide sequence ID" value="NZ_BMMN01000002.1"/>
</dbReference>
<feature type="transmembrane region" description="Helical" evidence="2">
    <location>
        <begin position="355"/>
        <end position="376"/>
    </location>
</feature>
<name>A0A8H9LEX2_9ACTN</name>
<keyword evidence="4" id="KW-0012">Acyltransferase</keyword>
<feature type="transmembrane region" description="Helical" evidence="2">
    <location>
        <begin position="262"/>
        <end position="285"/>
    </location>
</feature>
<dbReference type="InterPro" id="IPR050879">
    <property type="entry name" value="Acyltransferase_3"/>
</dbReference>
<sequence length="406" mass="43595">MIATPQATDRSGTKVARLAWLDALRGIGAMAVVAEHALPWLMPSLRPYWFSLGMYGVLVFFLVSGYIIPASLENRGDVGAFWTSRVFRLYPLYLLVIAAVLVMAFWVPVRPQVPRDLSAVAAHMSMLLDVVHTGALADPMWTLSYEMVFYLLVTALFAGGVHQRSGTLAIAFGVVAVAAGLVLSAPLLPGPWPAVAACVLFLAGLACLITGRFRTVAAYALGLMALVLLVFGSFVPWFGAAILAVMFTGTALYRWERGTGGLGPVVAAAALVAAAPVWSIQAGWWWVQPDVWITTIVLAGGTFALGMVLRGRRVPGVLTWLGLISYSVYLVHHPLLKYLNALAGDLRSLTPTGRAVAALGYLVVLLTLSWLTYRFVEAPAQALGRRISRRRSSSPPQAGRDIPVPG</sequence>
<reference evidence="4" key="1">
    <citation type="journal article" date="2014" name="Int. J. Syst. Evol. Microbiol.">
        <title>Complete genome sequence of Corynebacterium casei LMG S-19264T (=DSM 44701T), isolated from a smear-ripened cheese.</title>
        <authorList>
            <consortium name="US DOE Joint Genome Institute (JGI-PGF)"/>
            <person name="Walter F."/>
            <person name="Albersmeier A."/>
            <person name="Kalinowski J."/>
            <person name="Ruckert C."/>
        </authorList>
    </citation>
    <scope>NUCLEOTIDE SEQUENCE</scope>
    <source>
        <strain evidence="4">CGMCC 4.7138</strain>
    </source>
</reference>
<evidence type="ECO:0000313" key="5">
    <source>
        <dbReference type="Proteomes" id="UP000653480"/>
    </source>
</evidence>
<accession>A0A8H9LEX2</accession>
<feature type="transmembrane region" description="Helical" evidence="2">
    <location>
        <begin position="192"/>
        <end position="209"/>
    </location>
</feature>
<reference evidence="4" key="2">
    <citation type="submission" date="2020-09" db="EMBL/GenBank/DDBJ databases">
        <authorList>
            <person name="Sun Q."/>
            <person name="Zhou Y."/>
        </authorList>
    </citation>
    <scope>NUCLEOTIDE SEQUENCE</scope>
    <source>
        <strain evidence="4">CGMCC 4.7138</strain>
    </source>
</reference>
<dbReference type="PANTHER" id="PTHR23028">
    <property type="entry name" value="ACETYLTRANSFERASE"/>
    <property type="match status" value="1"/>
</dbReference>
<keyword evidence="2" id="KW-1133">Transmembrane helix</keyword>
<evidence type="ECO:0000313" key="4">
    <source>
        <dbReference type="EMBL" id="GGO03866.1"/>
    </source>
</evidence>
<evidence type="ECO:0000256" key="2">
    <source>
        <dbReference type="SAM" id="Phobius"/>
    </source>
</evidence>
<dbReference type="InterPro" id="IPR002656">
    <property type="entry name" value="Acyl_transf_3_dom"/>
</dbReference>
<evidence type="ECO:0000256" key="1">
    <source>
        <dbReference type="SAM" id="MobiDB-lite"/>
    </source>
</evidence>
<dbReference type="GO" id="GO:0000271">
    <property type="term" value="P:polysaccharide biosynthetic process"/>
    <property type="evidence" value="ECO:0007669"/>
    <property type="project" value="TreeGrafter"/>
</dbReference>
<dbReference type="EMBL" id="BMMN01000002">
    <property type="protein sequence ID" value="GGO03866.1"/>
    <property type="molecule type" value="Genomic_DNA"/>
</dbReference>
<evidence type="ECO:0000259" key="3">
    <source>
        <dbReference type="Pfam" id="PF01757"/>
    </source>
</evidence>
<feature type="domain" description="Acyltransferase 3" evidence="3">
    <location>
        <begin position="19"/>
        <end position="374"/>
    </location>
</feature>
<feature type="transmembrane region" description="Helical" evidence="2">
    <location>
        <begin position="168"/>
        <end position="186"/>
    </location>
</feature>
<feature type="transmembrane region" description="Helical" evidence="2">
    <location>
        <begin position="89"/>
        <end position="109"/>
    </location>
</feature>
<feature type="transmembrane region" description="Helical" evidence="2">
    <location>
        <begin position="291"/>
        <end position="309"/>
    </location>
</feature>
<dbReference type="AlphaFoldDB" id="A0A8H9LEX2"/>
<keyword evidence="5" id="KW-1185">Reference proteome</keyword>
<gene>
    <name evidence="4" type="ORF">GCM10011574_14240</name>
</gene>
<protein>
    <submittedName>
        <fullName evidence="4">Acyltransferase</fullName>
    </submittedName>
</protein>
<feature type="region of interest" description="Disordered" evidence="1">
    <location>
        <begin position="387"/>
        <end position="406"/>
    </location>
</feature>
<dbReference type="GO" id="GO:0016747">
    <property type="term" value="F:acyltransferase activity, transferring groups other than amino-acyl groups"/>
    <property type="evidence" value="ECO:0007669"/>
    <property type="project" value="InterPro"/>
</dbReference>
<feature type="transmembrane region" description="Helical" evidence="2">
    <location>
        <begin position="216"/>
        <end position="231"/>
    </location>
</feature>
<feature type="transmembrane region" description="Helical" evidence="2">
    <location>
        <begin position="143"/>
        <end position="161"/>
    </location>
</feature>
<dbReference type="Proteomes" id="UP000653480">
    <property type="component" value="Unassembled WGS sequence"/>
</dbReference>
<organism evidence="4 5">
    <name type="scientific">Microbispora bryophytorum</name>
    <dbReference type="NCBI Taxonomy" id="1460882"/>
    <lineage>
        <taxon>Bacteria</taxon>
        <taxon>Bacillati</taxon>
        <taxon>Actinomycetota</taxon>
        <taxon>Actinomycetes</taxon>
        <taxon>Streptosporangiales</taxon>
        <taxon>Streptosporangiaceae</taxon>
        <taxon>Microbispora</taxon>
    </lineage>
</organism>
<keyword evidence="4" id="KW-0808">Transferase</keyword>
<keyword evidence="2" id="KW-0812">Transmembrane</keyword>
<keyword evidence="2" id="KW-0472">Membrane</keyword>
<proteinExistence type="predicted"/>
<dbReference type="GO" id="GO:0016020">
    <property type="term" value="C:membrane"/>
    <property type="evidence" value="ECO:0007669"/>
    <property type="project" value="TreeGrafter"/>
</dbReference>
<dbReference type="Pfam" id="PF01757">
    <property type="entry name" value="Acyl_transf_3"/>
    <property type="match status" value="1"/>
</dbReference>
<feature type="transmembrane region" description="Helical" evidence="2">
    <location>
        <begin position="316"/>
        <end position="335"/>
    </location>
</feature>